<evidence type="ECO:0000313" key="3">
    <source>
        <dbReference type="Proteomes" id="UP000608890"/>
    </source>
</evidence>
<reference evidence="2" key="2">
    <citation type="submission" date="2020-09" db="EMBL/GenBank/DDBJ databases">
        <authorList>
            <person name="Sun Q."/>
            <person name="Zhou Y."/>
        </authorList>
    </citation>
    <scope>NUCLEOTIDE SEQUENCE</scope>
    <source>
        <strain evidence="2">CGMCC 4.7312</strain>
    </source>
</reference>
<reference evidence="2" key="1">
    <citation type="journal article" date="2014" name="Int. J. Syst. Evol. Microbiol.">
        <title>Complete genome sequence of Corynebacterium casei LMG S-19264T (=DSM 44701T), isolated from a smear-ripened cheese.</title>
        <authorList>
            <consortium name="US DOE Joint Genome Institute (JGI-PGF)"/>
            <person name="Walter F."/>
            <person name="Albersmeier A."/>
            <person name="Kalinowski J."/>
            <person name="Ruckert C."/>
        </authorList>
    </citation>
    <scope>NUCLEOTIDE SEQUENCE</scope>
    <source>
        <strain evidence="2">CGMCC 4.7312</strain>
    </source>
</reference>
<comment type="caution">
    <text evidence="2">The sequence shown here is derived from an EMBL/GenBank/DDBJ whole genome shotgun (WGS) entry which is preliminary data.</text>
</comment>
<protein>
    <submittedName>
        <fullName evidence="2">Uncharacterized protein</fullName>
    </submittedName>
</protein>
<evidence type="ECO:0000313" key="2">
    <source>
        <dbReference type="EMBL" id="GGM55970.1"/>
    </source>
</evidence>
<organism evidence="2 3">
    <name type="scientific">Micromonospora sonchi</name>
    <dbReference type="NCBI Taxonomy" id="1763543"/>
    <lineage>
        <taxon>Bacteria</taxon>
        <taxon>Bacillati</taxon>
        <taxon>Actinomycetota</taxon>
        <taxon>Actinomycetes</taxon>
        <taxon>Micromonosporales</taxon>
        <taxon>Micromonosporaceae</taxon>
        <taxon>Micromonospora</taxon>
    </lineage>
</organism>
<proteinExistence type="predicted"/>
<name>A0A917U3T4_9ACTN</name>
<evidence type="ECO:0000256" key="1">
    <source>
        <dbReference type="SAM" id="MobiDB-lite"/>
    </source>
</evidence>
<accession>A0A917U3T4</accession>
<keyword evidence="3" id="KW-1185">Reference proteome</keyword>
<gene>
    <name evidence="2" type="ORF">GCM10011608_46010</name>
</gene>
<dbReference type="RefSeq" id="WP_189047712.1">
    <property type="nucleotide sequence ID" value="NZ_BMNB01000025.1"/>
</dbReference>
<dbReference type="EMBL" id="BMNB01000025">
    <property type="protein sequence ID" value="GGM55970.1"/>
    <property type="molecule type" value="Genomic_DNA"/>
</dbReference>
<dbReference type="AlphaFoldDB" id="A0A917U3T4"/>
<feature type="region of interest" description="Disordered" evidence="1">
    <location>
        <begin position="40"/>
        <end position="61"/>
    </location>
</feature>
<dbReference type="Proteomes" id="UP000608890">
    <property type="component" value="Unassembled WGS sequence"/>
</dbReference>
<sequence>MLVLPDTMLALANDRRRELLAEADRERLLTSARRARKALAVRGQPGGTLAPCEPSAAVPAQ</sequence>